<name>A0ABV0GGU3_9BURK</name>
<organism evidence="2 3">
    <name type="scientific">Roseateles flavus</name>
    <dbReference type="NCBI Taxonomy" id="3149041"/>
    <lineage>
        <taxon>Bacteria</taxon>
        <taxon>Pseudomonadati</taxon>
        <taxon>Pseudomonadota</taxon>
        <taxon>Betaproteobacteria</taxon>
        <taxon>Burkholderiales</taxon>
        <taxon>Sphaerotilaceae</taxon>
        <taxon>Roseateles</taxon>
    </lineage>
</organism>
<dbReference type="EMBL" id="JBDPZC010000007">
    <property type="protein sequence ID" value="MEO3714242.1"/>
    <property type="molecule type" value="Genomic_DNA"/>
</dbReference>
<comment type="caution">
    <text evidence="2">The sequence shown here is derived from an EMBL/GenBank/DDBJ whole genome shotgun (WGS) entry which is preliminary data.</text>
</comment>
<feature type="chain" id="PRO_5046003018" description="Lipoprotein" evidence="1">
    <location>
        <begin position="20"/>
        <end position="152"/>
    </location>
</feature>
<dbReference type="PROSITE" id="PS51257">
    <property type="entry name" value="PROKAR_LIPOPROTEIN"/>
    <property type="match status" value="1"/>
</dbReference>
<dbReference type="RefSeq" id="WP_347611354.1">
    <property type="nucleotide sequence ID" value="NZ_JBDPZC010000007.1"/>
</dbReference>
<keyword evidence="1" id="KW-0732">Signal</keyword>
<protein>
    <recommendedName>
        <fullName evidence="4">Lipoprotein</fullName>
    </recommendedName>
</protein>
<evidence type="ECO:0008006" key="4">
    <source>
        <dbReference type="Google" id="ProtNLM"/>
    </source>
</evidence>
<dbReference type="Proteomes" id="UP001462640">
    <property type="component" value="Unassembled WGS sequence"/>
</dbReference>
<evidence type="ECO:0000313" key="2">
    <source>
        <dbReference type="EMBL" id="MEO3714242.1"/>
    </source>
</evidence>
<feature type="signal peptide" evidence="1">
    <location>
        <begin position="1"/>
        <end position="19"/>
    </location>
</feature>
<reference evidence="2 3" key="1">
    <citation type="submission" date="2024-05" db="EMBL/GenBank/DDBJ databases">
        <title>Roseateles sp. 2.12 16S ribosomal RNA gene Genome sequencing and assembly.</title>
        <authorList>
            <person name="Woo H."/>
        </authorList>
    </citation>
    <scope>NUCLEOTIDE SEQUENCE [LARGE SCALE GENOMIC DNA]</scope>
    <source>
        <strain evidence="2 3">2.12</strain>
    </source>
</reference>
<sequence>MKLATIGAVVGALALSGCASVMNDSTHPMKVETKGESGEMITGADCKLTNDYGSFNVKSGDTTQIRRSGKDLDILCTHPGNPDATARAVSRANSGMYGNIILGGGIGALIDHNKGTAYTYPTWVQLQFGKSLVFDRSTEQNGQPVTPAEVAK</sequence>
<accession>A0ABV0GGU3</accession>
<proteinExistence type="predicted"/>
<evidence type="ECO:0000256" key="1">
    <source>
        <dbReference type="SAM" id="SignalP"/>
    </source>
</evidence>
<gene>
    <name evidence="2" type="ORF">ABDJ40_15865</name>
</gene>
<evidence type="ECO:0000313" key="3">
    <source>
        <dbReference type="Proteomes" id="UP001462640"/>
    </source>
</evidence>
<keyword evidence="3" id="KW-1185">Reference proteome</keyword>